<reference evidence="2" key="2">
    <citation type="submission" date="2020-05" db="UniProtKB">
        <authorList>
            <consortium name="EnsemblMetazoa"/>
        </authorList>
    </citation>
    <scope>IDENTIFICATION</scope>
    <source>
        <strain evidence="2">Ngousso</strain>
    </source>
</reference>
<proteinExistence type="predicted"/>
<feature type="region of interest" description="Disordered" evidence="1">
    <location>
        <begin position="52"/>
        <end position="87"/>
    </location>
</feature>
<sequence>MCPGSQSSCAASRSPPVYPHHHRQRHHHPARPAQQFTGSDITVAPMQRFRLSGPSARGTTAAPCSAAHRRPNGSSIRRAASAASSASGATTTTAAASSAAVAPTTTTTITPQRLQRNERAQHIGCPLLQPATLISFERLTQRPVSTLPCYTAPLEPYACHSGFKYIKTAALA</sequence>
<feature type="compositionally biased region" description="Polar residues" evidence="1">
    <location>
        <begin position="1"/>
        <end position="11"/>
    </location>
</feature>
<feature type="compositionally biased region" description="Basic residues" evidence="1">
    <location>
        <begin position="19"/>
        <end position="30"/>
    </location>
</feature>
<reference key="1">
    <citation type="journal article" date="2019" name="Genes (Basel)">
        <title>A High-Quality De novo Genome Assembly from a Single Mosquito Using PacBio Sequencing.</title>
        <authorList>
            <person name="Kingan S.B."/>
            <person name="Heaton H."/>
            <person name="Cudini J."/>
            <person name="Lambert C.C."/>
            <person name="Baybayan P."/>
            <person name="Galvin B.D."/>
            <person name="Durbin R."/>
            <person name="Korlach J."/>
            <person name="Lawniczak M.K.N."/>
        </authorList>
    </citation>
    <scope>NUCLEOTIDE SEQUENCE [LARGE SCALE GENOMIC DNA]</scope>
    <source>
        <strain>Mali-NIH</strain>
    </source>
</reference>
<accession>A0A6E8VMZ6</accession>
<evidence type="ECO:0000313" key="2">
    <source>
        <dbReference type="EnsemblMetazoa" id="ACON005788-PA"/>
    </source>
</evidence>
<keyword evidence="3" id="KW-1185">Reference proteome</keyword>
<dbReference type="VEuPathDB" id="VectorBase:ACON005788"/>
<dbReference type="EnsemblMetazoa" id="ACON005788-RA">
    <property type="protein sequence ID" value="ACON005788-PA"/>
    <property type="gene ID" value="ACON005788"/>
</dbReference>
<evidence type="ECO:0000313" key="3">
    <source>
        <dbReference type="Proteomes" id="UP001105220"/>
    </source>
</evidence>
<organism evidence="2 3">
    <name type="scientific">Anopheles coluzzii</name>
    <name type="common">African malaria mosquito</name>
    <dbReference type="NCBI Taxonomy" id="1518534"/>
    <lineage>
        <taxon>Eukaryota</taxon>
        <taxon>Metazoa</taxon>
        <taxon>Ecdysozoa</taxon>
        <taxon>Arthropoda</taxon>
        <taxon>Hexapoda</taxon>
        <taxon>Insecta</taxon>
        <taxon>Pterygota</taxon>
        <taxon>Neoptera</taxon>
        <taxon>Endopterygota</taxon>
        <taxon>Diptera</taxon>
        <taxon>Nematocera</taxon>
        <taxon>Culicoidea</taxon>
        <taxon>Culicidae</taxon>
        <taxon>Anophelinae</taxon>
        <taxon>Anopheles</taxon>
    </lineage>
</organism>
<feature type="region of interest" description="Disordered" evidence="1">
    <location>
        <begin position="1"/>
        <end position="39"/>
    </location>
</feature>
<name>A0A6E8VMZ6_ANOCL</name>
<protein>
    <submittedName>
        <fullName evidence="2">Uncharacterized protein</fullName>
    </submittedName>
</protein>
<dbReference type="Proteomes" id="UP001105220">
    <property type="component" value="Unplaced"/>
</dbReference>
<feature type="compositionally biased region" description="Low complexity" evidence="1">
    <location>
        <begin position="73"/>
        <end position="87"/>
    </location>
</feature>
<evidence type="ECO:0000256" key="1">
    <source>
        <dbReference type="SAM" id="MobiDB-lite"/>
    </source>
</evidence>
<dbReference type="AlphaFoldDB" id="A0A6E8VMZ6"/>